<name>A0A242CE44_9ENTE</name>
<evidence type="ECO:0000313" key="4">
    <source>
        <dbReference type="Proteomes" id="UP000195139"/>
    </source>
</evidence>
<keyword evidence="4" id="KW-1185">Reference proteome</keyword>
<feature type="transmembrane region" description="Helical" evidence="1">
    <location>
        <begin position="64"/>
        <end position="81"/>
    </location>
</feature>
<reference evidence="3" key="1">
    <citation type="submission" date="2017-05" db="EMBL/GenBank/DDBJ databases">
        <title>The Genome Sequence of Enterococcus sp. 4G2_DIV0659.</title>
        <authorList>
            <consortium name="The Broad Institute Genomics Platform"/>
            <consortium name="The Broad Institute Genomic Center for Infectious Diseases"/>
            <person name="Earl A."/>
            <person name="Manson A."/>
            <person name="Schwartman J."/>
            <person name="Gilmore M."/>
            <person name="Abouelleil A."/>
            <person name="Cao P."/>
            <person name="Chapman S."/>
            <person name="Cusick C."/>
            <person name="Shea T."/>
            <person name="Young S."/>
            <person name="Neafsey D."/>
            <person name="Nusbaum C."/>
            <person name="Birren B."/>
        </authorList>
    </citation>
    <scope>NUCLEOTIDE SEQUENCE [LARGE SCALE GENOMIC DNA]</scope>
    <source>
        <strain evidence="3">4G2_DIV0659</strain>
    </source>
</reference>
<feature type="transmembrane region" description="Helical" evidence="1">
    <location>
        <begin position="185"/>
        <end position="211"/>
    </location>
</feature>
<organism evidence="3">
    <name type="scientific">Candidatus Enterococcus mansonii</name>
    <dbReference type="NCBI Taxonomy" id="1834181"/>
    <lineage>
        <taxon>Bacteria</taxon>
        <taxon>Bacillati</taxon>
        <taxon>Bacillota</taxon>
        <taxon>Bacilli</taxon>
        <taxon>Lactobacillales</taxon>
        <taxon>Enterococcaceae</taxon>
        <taxon>Enterococcus</taxon>
    </lineage>
</organism>
<keyword evidence="1" id="KW-0472">Membrane</keyword>
<dbReference type="Proteomes" id="UP000195139">
    <property type="component" value="Unassembled WGS sequence"/>
</dbReference>
<feature type="transmembrane region" description="Helical" evidence="1">
    <location>
        <begin position="12"/>
        <end position="30"/>
    </location>
</feature>
<evidence type="ECO:0000313" key="2">
    <source>
        <dbReference type="EMBL" id="MEI5993905.1"/>
    </source>
</evidence>
<comment type="caution">
    <text evidence="3">The sequence shown here is derived from an EMBL/GenBank/DDBJ whole genome shotgun (WGS) entry which is preliminary data.</text>
</comment>
<feature type="transmembrane region" description="Helical" evidence="1">
    <location>
        <begin position="153"/>
        <end position="173"/>
    </location>
</feature>
<evidence type="ECO:0008006" key="5">
    <source>
        <dbReference type="Google" id="ProtNLM"/>
    </source>
</evidence>
<dbReference type="RefSeq" id="WP_179190401.1">
    <property type="nucleotide sequence ID" value="NZ_NGLE02000001.1"/>
</dbReference>
<gene>
    <name evidence="3" type="ORF">A5880_001388</name>
    <name evidence="2" type="ORF">A5880_001463</name>
</gene>
<feature type="transmembrane region" description="Helical" evidence="1">
    <location>
        <begin position="282"/>
        <end position="303"/>
    </location>
</feature>
<evidence type="ECO:0000256" key="1">
    <source>
        <dbReference type="SAM" id="Phobius"/>
    </source>
</evidence>
<accession>A0A242CE44</accession>
<dbReference type="EMBL" id="NGLE02000001">
    <property type="protein sequence ID" value="MEI5993905.1"/>
    <property type="molecule type" value="Genomic_DNA"/>
</dbReference>
<feature type="transmembrane region" description="Helical" evidence="1">
    <location>
        <begin position="345"/>
        <end position="362"/>
    </location>
</feature>
<proteinExistence type="predicted"/>
<protein>
    <recommendedName>
        <fullName evidence="5">Membrane protein 6-pyruvoyl-tetrahydropterin synthase-related domain-containing protein</fullName>
    </recommendedName>
</protein>
<evidence type="ECO:0000313" key="3">
    <source>
        <dbReference type="EMBL" id="OTO08388.1"/>
    </source>
</evidence>
<dbReference type="AlphaFoldDB" id="A0A242CE44"/>
<dbReference type="EMBL" id="NGLE01000002">
    <property type="protein sequence ID" value="OTO08388.1"/>
    <property type="molecule type" value="Genomic_DNA"/>
</dbReference>
<feature type="transmembrane region" description="Helical" evidence="1">
    <location>
        <begin position="315"/>
        <end position="333"/>
    </location>
</feature>
<reference evidence="2 4" key="2">
    <citation type="submission" date="2018-07" db="EMBL/GenBank/DDBJ databases">
        <title>The Genome Sequence of Enterococcus sp. DIV0659b.</title>
        <authorList>
            <consortium name="The Broad Institute Genomics Platform"/>
            <consortium name="The Broad Institute Genomic Center for Infectious Diseases"/>
            <person name="Earl A."/>
            <person name="Manson A."/>
            <person name="Schwartman J."/>
            <person name="Gilmore M."/>
            <person name="Abouelleil A."/>
            <person name="Cao P."/>
            <person name="Chapman S."/>
            <person name="Cusick C."/>
            <person name="Shea T."/>
            <person name="Young S."/>
            <person name="Neafsey D."/>
            <person name="Nusbaum C."/>
            <person name="Birren B."/>
        </authorList>
    </citation>
    <scope>NUCLEOTIDE SEQUENCE [LARGE SCALE GENOMIC DNA]</scope>
    <source>
        <strain evidence="2 4">4G2_DIV0659</strain>
    </source>
</reference>
<feature type="transmembrane region" description="Helical" evidence="1">
    <location>
        <begin position="374"/>
        <end position="392"/>
    </location>
</feature>
<sequence>MKKWISQHSQWLIMLSFLILAIASLYIVYFQNNHILIGDDYHFHQNRIESLALSIKQGIWFPKISYFFIGGYGYASSLFYPDFYLYFPAMLRVAGVSLSDSFIIFAVAINFATFILTYISGRYMKLSKEKSYLFSLLYTLSIYRLQDFFNRQALGELLAMSFFPLVLASMYLLKNGKQQRWYLLTVAMTGIGLAHVISLEITSLFIGLYVLLNGKDFFKKQPILSLLKATALTFLLLAFYLVPVFEQMRHVTFQVTSNPLTLISERAYSLVELLTHSFKNSVFHASSANIGLILLLSLCLYAMTLFKRNSPNYDLILLALLFMFMTTNVFPWQLFDHTPLNTIQFPWRLLSIVTVLISYLIANDDLGLFKKWPNARWLLLVLIMLGVVTYEWETLSTEGKRILSHQEYDHANSYYIGAGHEYLPKEVDYSSIKKDKERAVGYNSDEIEIKDIKMTFDSVTFAYEMRKPGKGTVTIPFIYYYGYQAKIRSNGQEKISTASLNKQNGLVDISLSEKGSVSVCYQTTQLQKVSFIVSISTLFVSMLWKVFCIHSSRTKFKK</sequence>
<keyword evidence="1" id="KW-0812">Transmembrane</keyword>
<feature type="transmembrane region" description="Helical" evidence="1">
    <location>
        <begin position="223"/>
        <end position="242"/>
    </location>
</feature>
<keyword evidence="1" id="KW-1133">Transmembrane helix</keyword>
<dbReference type="STRING" id="1834181.A5880_001388"/>
<feature type="transmembrane region" description="Helical" evidence="1">
    <location>
        <begin position="101"/>
        <end position="121"/>
    </location>
</feature>